<keyword evidence="3" id="KW-1185">Reference proteome</keyword>
<evidence type="ECO:0000313" key="2">
    <source>
        <dbReference type="EMBL" id="KIW78593.1"/>
    </source>
</evidence>
<dbReference type="Gene3D" id="3.50.30.50">
    <property type="entry name" value="Putative cyclase"/>
    <property type="match status" value="1"/>
</dbReference>
<dbReference type="InterPro" id="IPR007325">
    <property type="entry name" value="KFase/CYL"/>
</dbReference>
<evidence type="ECO:0000256" key="1">
    <source>
        <dbReference type="ARBA" id="ARBA00007865"/>
    </source>
</evidence>
<dbReference type="PANTHER" id="PTHR34861">
    <property type="match status" value="1"/>
</dbReference>
<dbReference type="VEuPathDB" id="FungiDB:Z517_08431"/>
<proteinExistence type="inferred from homology"/>
<dbReference type="InterPro" id="IPR037175">
    <property type="entry name" value="KFase_sf"/>
</dbReference>
<accession>A0A0D2GCY9</accession>
<dbReference type="Pfam" id="PF04199">
    <property type="entry name" value="Cyclase"/>
    <property type="match status" value="1"/>
</dbReference>
<dbReference type="Proteomes" id="UP000053029">
    <property type="component" value="Unassembled WGS sequence"/>
</dbReference>
<reference evidence="2 3" key="1">
    <citation type="submission" date="2015-01" db="EMBL/GenBank/DDBJ databases">
        <title>The Genome Sequence of Fonsecaea pedrosoi CBS 271.37.</title>
        <authorList>
            <consortium name="The Broad Institute Genomics Platform"/>
            <person name="Cuomo C."/>
            <person name="de Hoog S."/>
            <person name="Gorbushina A."/>
            <person name="Stielow B."/>
            <person name="Teixiera M."/>
            <person name="Abouelleil A."/>
            <person name="Chapman S.B."/>
            <person name="Priest M."/>
            <person name="Young S.K."/>
            <person name="Wortman J."/>
            <person name="Nusbaum C."/>
            <person name="Birren B."/>
        </authorList>
    </citation>
    <scope>NUCLEOTIDE SEQUENCE [LARGE SCALE GENOMIC DNA]</scope>
    <source>
        <strain evidence="2 3">CBS 271.37</strain>
    </source>
</reference>
<evidence type="ECO:0000313" key="3">
    <source>
        <dbReference type="Proteomes" id="UP000053029"/>
    </source>
</evidence>
<dbReference type="SUPFAM" id="SSF102198">
    <property type="entry name" value="Putative cyclase"/>
    <property type="match status" value="1"/>
</dbReference>
<dbReference type="OrthoDB" id="5396at2759"/>
<dbReference type="GO" id="GO:0019441">
    <property type="term" value="P:L-tryptophan catabolic process to kynurenine"/>
    <property type="evidence" value="ECO:0007669"/>
    <property type="project" value="InterPro"/>
</dbReference>
<dbReference type="HOGENOM" id="CLU_030671_1_0_1"/>
<dbReference type="GO" id="GO:0004061">
    <property type="term" value="F:arylformamidase activity"/>
    <property type="evidence" value="ECO:0007669"/>
    <property type="project" value="InterPro"/>
</dbReference>
<protein>
    <submittedName>
        <fullName evidence="2">Unplaced genomic scaffold supercont1.5, whole genome shotgun sequence</fullName>
    </submittedName>
</protein>
<sequence length="336" mass="37569">MDLAPVSFHDRIDNLPDFNEIPTREGVPPSATWGLWDRDGQKDELGTLNLLTPAVIKEAAKEIREGISVSLNLALDQPSIAIFRRQGLQHTIRDNSTFSSSQSFDDTVLFNTQAGSQWDGLRHIVHDNGLLYNGVTKDEVLGPKATTRLGIHKWHEKGGVTGRGVLIDLVKYAQRHEIKYDPTKYFGFTSRDLEVAAREQGLTFKQGDILLVRTGFGKWYNECKDPTERDAWFLDEARESVGVQADRETVSWVWNHHFSAVAGDSLAWEAMPLPKDSPSFHQYLLPSWGTPIGELWDLEGLAQRCEEFGRYSFMLVSVPLNIPGGVGSPPNAVAIL</sequence>
<dbReference type="GeneID" id="25307921"/>
<dbReference type="AlphaFoldDB" id="A0A0D2GCY9"/>
<organism evidence="2 3">
    <name type="scientific">Fonsecaea pedrosoi CBS 271.37</name>
    <dbReference type="NCBI Taxonomy" id="1442368"/>
    <lineage>
        <taxon>Eukaryota</taxon>
        <taxon>Fungi</taxon>
        <taxon>Dikarya</taxon>
        <taxon>Ascomycota</taxon>
        <taxon>Pezizomycotina</taxon>
        <taxon>Eurotiomycetes</taxon>
        <taxon>Chaetothyriomycetidae</taxon>
        <taxon>Chaetothyriales</taxon>
        <taxon>Herpotrichiellaceae</taxon>
        <taxon>Fonsecaea</taxon>
    </lineage>
</organism>
<comment type="similarity">
    <text evidence="1">Belongs to the Cyclase 1 superfamily.</text>
</comment>
<dbReference type="RefSeq" id="XP_013282401.1">
    <property type="nucleotide sequence ID" value="XM_013426947.1"/>
</dbReference>
<dbReference type="EMBL" id="KN846973">
    <property type="protein sequence ID" value="KIW78593.1"/>
    <property type="molecule type" value="Genomic_DNA"/>
</dbReference>
<gene>
    <name evidence="2" type="ORF">Z517_08431</name>
</gene>
<name>A0A0D2GCY9_9EURO</name>